<proteinExistence type="inferred from homology"/>
<evidence type="ECO:0000256" key="1">
    <source>
        <dbReference type="ARBA" id="ARBA00002442"/>
    </source>
</evidence>
<evidence type="ECO:0000313" key="15">
    <source>
        <dbReference type="Proteomes" id="UP000006322"/>
    </source>
</evidence>
<dbReference type="InterPro" id="IPR007078">
    <property type="entry name" value="Haem_export_protD_CcmD"/>
</dbReference>
<evidence type="ECO:0000256" key="5">
    <source>
        <dbReference type="ARBA" id="ARBA00022448"/>
    </source>
</evidence>
<evidence type="ECO:0000256" key="4">
    <source>
        <dbReference type="ARBA" id="ARBA00016461"/>
    </source>
</evidence>
<dbReference type="OrthoDB" id="9815607at2"/>
<dbReference type="InterPro" id="IPR052075">
    <property type="entry name" value="Heme_exporter_D"/>
</dbReference>
<dbReference type="Pfam" id="PF04995">
    <property type="entry name" value="CcmD"/>
    <property type="match status" value="1"/>
</dbReference>
<dbReference type="STRING" id="1129793.GPLA_2558"/>
<evidence type="ECO:0000256" key="12">
    <source>
        <dbReference type="RuleBase" id="RU363101"/>
    </source>
</evidence>
<keyword evidence="8 12" id="KW-0812">Transmembrane</keyword>
<dbReference type="PANTHER" id="PTHR37531:SF1">
    <property type="entry name" value="HEME EXPORTER PROTEIN D"/>
    <property type="match status" value="1"/>
</dbReference>
<evidence type="ECO:0000256" key="11">
    <source>
        <dbReference type="ARBA" id="ARBA00023136"/>
    </source>
</evidence>
<dbReference type="GO" id="GO:0017004">
    <property type="term" value="P:cytochrome complex assembly"/>
    <property type="evidence" value="ECO:0007669"/>
    <property type="project" value="UniProtKB-KW"/>
</dbReference>
<evidence type="ECO:0000256" key="9">
    <source>
        <dbReference type="ARBA" id="ARBA00022748"/>
    </source>
</evidence>
<keyword evidence="11 12" id="KW-0472">Membrane</keyword>
<sequence length="82" mass="9145">MQFDNLSAFFDMGGYAFYVWLSFGVSLLALALLAVDAVQQKRVLFEAVKKEQARKVRIKAAQASAKSNTRNDPQKEEVSSES</sequence>
<evidence type="ECO:0000256" key="8">
    <source>
        <dbReference type="ARBA" id="ARBA00022692"/>
    </source>
</evidence>
<evidence type="ECO:0000256" key="6">
    <source>
        <dbReference type="ARBA" id="ARBA00022475"/>
    </source>
</evidence>
<keyword evidence="9 12" id="KW-0201">Cytochrome c-type biogenesis</keyword>
<feature type="region of interest" description="Disordered" evidence="13">
    <location>
        <begin position="59"/>
        <end position="82"/>
    </location>
</feature>
<comment type="function">
    <text evidence="1 12">Required for the export of heme to the periplasm for the biogenesis of c-type cytochromes.</text>
</comment>
<evidence type="ECO:0000256" key="2">
    <source>
        <dbReference type="ARBA" id="ARBA00004377"/>
    </source>
</evidence>
<evidence type="ECO:0000256" key="7">
    <source>
        <dbReference type="ARBA" id="ARBA00022519"/>
    </source>
</evidence>
<dbReference type="GO" id="GO:0005886">
    <property type="term" value="C:plasma membrane"/>
    <property type="evidence" value="ECO:0007669"/>
    <property type="project" value="UniProtKB-SubCell"/>
</dbReference>
<comment type="similarity">
    <text evidence="3 12">Belongs to the CcmD/CycX/HelD family.</text>
</comment>
<keyword evidence="15" id="KW-1185">Reference proteome</keyword>
<dbReference type="NCBIfam" id="TIGR03141">
    <property type="entry name" value="cytochro_ccmD"/>
    <property type="match status" value="1"/>
</dbReference>
<dbReference type="RefSeq" id="WP_007105235.1">
    <property type="nucleotide sequence ID" value="NZ_BAER01000061.1"/>
</dbReference>
<feature type="compositionally biased region" description="Basic and acidic residues" evidence="13">
    <location>
        <begin position="72"/>
        <end position="82"/>
    </location>
</feature>
<evidence type="ECO:0000256" key="13">
    <source>
        <dbReference type="SAM" id="MobiDB-lite"/>
    </source>
</evidence>
<evidence type="ECO:0000313" key="14">
    <source>
        <dbReference type="EMBL" id="GAC33456.1"/>
    </source>
</evidence>
<dbReference type="EMBL" id="BAER01000061">
    <property type="protein sequence ID" value="GAC33456.1"/>
    <property type="molecule type" value="Genomic_DNA"/>
</dbReference>
<evidence type="ECO:0000256" key="3">
    <source>
        <dbReference type="ARBA" id="ARBA00008741"/>
    </source>
</evidence>
<name>K6ZBH2_9ALTE</name>
<accession>K6ZBH2</accession>
<keyword evidence="5 12" id="KW-0813">Transport</keyword>
<dbReference type="GO" id="GO:0015886">
    <property type="term" value="P:heme transport"/>
    <property type="evidence" value="ECO:0007669"/>
    <property type="project" value="InterPro"/>
</dbReference>
<comment type="subcellular location">
    <subcellularLocation>
        <location evidence="2 12">Cell inner membrane</location>
        <topology evidence="2 12">Single-pass membrane protein</topology>
    </subcellularLocation>
</comment>
<keyword evidence="7 12" id="KW-0997">Cell inner membrane</keyword>
<dbReference type="PANTHER" id="PTHR37531">
    <property type="entry name" value="HEME EXPORTER PROTEIN D"/>
    <property type="match status" value="1"/>
</dbReference>
<feature type="transmembrane region" description="Helical" evidence="12">
    <location>
        <begin position="15"/>
        <end position="35"/>
    </location>
</feature>
<dbReference type="AlphaFoldDB" id="K6ZBH2"/>
<dbReference type="Proteomes" id="UP000006322">
    <property type="component" value="Unassembled WGS sequence"/>
</dbReference>
<keyword evidence="10 12" id="KW-1133">Transmembrane helix</keyword>
<organism evidence="14 15">
    <name type="scientific">Paraglaciecola polaris LMG 21857</name>
    <dbReference type="NCBI Taxonomy" id="1129793"/>
    <lineage>
        <taxon>Bacteria</taxon>
        <taxon>Pseudomonadati</taxon>
        <taxon>Pseudomonadota</taxon>
        <taxon>Gammaproteobacteria</taxon>
        <taxon>Alteromonadales</taxon>
        <taxon>Alteromonadaceae</taxon>
        <taxon>Paraglaciecola</taxon>
    </lineage>
</organism>
<keyword evidence="6 12" id="KW-1003">Cell membrane</keyword>
<comment type="caution">
    <text evidence="14">The sequence shown here is derived from an EMBL/GenBank/DDBJ whole genome shotgun (WGS) entry which is preliminary data.</text>
</comment>
<gene>
    <name evidence="14" type="primary">ccmD</name>
    <name evidence="14" type="ORF">GPLA_2558</name>
</gene>
<reference evidence="15" key="1">
    <citation type="journal article" date="2014" name="Environ. Microbiol.">
        <title>Comparative genomics of the marine bacterial genus Glaciecola reveals the high degree of genomic diversity and genomic characteristic for cold adaptation.</title>
        <authorList>
            <person name="Qin Q.L."/>
            <person name="Xie B.B."/>
            <person name="Yu Y."/>
            <person name="Shu Y.L."/>
            <person name="Rong J.C."/>
            <person name="Zhang Y.J."/>
            <person name="Zhao D.L."/>
            <person name="Chen X.L."/>
            <person name="Zhang X.Y."/>
            <person name="Chen B."/>
            <person name="Zhou B.C."/>
            <person name="Zhang Y.Z."/>
        </authorList>
    </citation>
    <scope>NUCLEOTIDE SEQUENCE [LARGE SCALE GENOMIC DNA]</scope>
    <source>
        <strain evidence="15">LMG 21857</strain>
    </source>
</reference>
<dbReference type="GO" id="GO:1903607">
    <property type="term" value="P:cytochrome c biosynthetic process"/>
    <property type="evidence" value="ECO:0007669"/>
    <property type="project" value="TreeGrafter"/>
</dbReference>
<protein>
    <recommendedName>
        <fullName evidence="4 12">Heme exporter protein D</fullName>
    </recommendedName>
</protein>
<evidence type="ECO:0000256" key="10">
    <source>
        <dbReference type="ARBA" id="ARBA00022989"/>
    </source>
</evidence>